<reference evidence="3" key="2">
    <citation type="submission" date="2023-01" db="EMBL/GenBank/DDBJ databases">
        <authorList>
            <person name="Sun Q."/>
            <person name="Evtushenko L."/>
        </authorList>
    </citation>
    <scope>NUCLEOTIDE SEQUENCE</scope>
    <source>
        <strain evidence="3">VKM Ac-1069</strain>
    </source>
</reference>
<evidence type="ECO:0000259" key="2">
    <source>
        <dbReference type="SMART" id="SM00909"/>
    </source>
</evidence>
<dbReference type="Pfam" id="PF10646">
    <property type="entry name" value="Germane"/>
    <property type="match status" value="1"/>
</dbReference>
<dbReference type="Proteomes" id="UP001143463">
    <property type="component" value="Unassembled WGS sequence"/>
</dbReference>
<organism evidence="3 4">
    <name type="scientific">Pseudonocardia halophobica</name>
    <dbReference type="NCBI Taxonomy" id="29401"/>
    <lineage>
        <taxon>Bacteria</taxon>
        <taxon>Bacillati</taxon>
        <taxon>Actinomycetota</taxon>
        <taxon>Actinomycetes</taxon>
        <taxon>Pseudonocardiales</taxon>
        <taxon>Pseudonocardiaceae</taxon>
        <taxon>Pseudonocardia</taxon>
    </lineage>
</organism>
<dbReference type="AlphaFoldDB" id="A0A9W6L5S4"/>
<gene>
    <name evidence="3" type="ORF">GCM10017577_49070</name>
</gene>
<evidence type="ECO:0000313" key="4">
    <source>
        <dbReference type="Proteomes" id="UP001143463"/>
    </source>
</evidence>
<feature type="domain" description="GerMN" evidence="2">
    <location>
        <begin position="98"/>
        <end position="184"/>
    </location>
</feature>
<dbReference type="InterPro" id="IPR018911">
    <property type="entry name" value="Gmad2_Ig-like_dom"/>
</dbReference>
<accession>A0A9W6L5S4</accession>
<sequence length="298" mass="30106">MGAPGEGRRGPLAAALLTAVAVGLTGCGGGAPTPPGAPSTTAPAPPATAPAPATTRLPAAAGGLVVWFVGSTPAGDRLYRERRATTEGGPDGVAPDPAGDAVRELLAGRPEDPDHRSDWPPGVTLRGPVTIADGVFTVDLTPPGPLPGPAGLALQQLVQTVQDTTGSTAPVRVLVDGRPATTLLGEDVSQPLTADDPFRVRALVQLDDPVEGAVVGSPVVVSGEAAVFEATLLWEVRDPAGRTVRSGSATTSEGQTFAPYRFTVPLDPGTYDVVVSEDDPSGGEGRAPMTDSARITVR</sequence>
<evidence type="ECO:0000313" key="3">
    <source>
        <dbReference type="EMBL" id="GLL13763.1"/>
    </source>
</evidence>
<dbReference type="Pfam" id="PF10648">
    <property type="entry name" value="Gmad2"/>
    <property type="match status" value="1"/>
</dbReference>
<name>A0A9W6L5S4_9PSEU</name>
<feature type="region of interest" description="Disordered" evidence="1">
    <location>
        <begin position="277"/>
        <end position="298"/>
    </location>
</feature>
<dbReference type="RefSeq" id="WP_037048675.1">
    <property type="nucleotide sequence ID" value="NZ_BAAAUZ010000071.1"/>
</dbReference>
<evidence type="ECO:0000256" key="1">
    <source>
        <dbReference type="SAM" id="MobiDB-lite"/>
    </source>
</evidence>
<keyword evidence="4" id="KW-1185">Reference proteome</keyword>
<protein>
    <recommendedName>
        <fullName evidence="2">GerMN domain-containing protein</fullName>
    </recommendedName>
</protein>
<proteinExistence type="predicted"/>
<reference evidence="3" key="1">
    <citation type="journal article" date="2014" name="Int. J. Syst. Evol. Microbiol.">
        <title>Complete genome sequence of Corynebacterium casei LMG S-19264T (=DSM 44701T), isolated from a smear-ripened cheese.</title>
        <authorList>
            <consortium name="US DOE Joint Genome Institute (JGI-PGF)"/>
            <person name="Walter F."/>
            <person name="Albersmeier A."/>
            <person name="Kalinowski J."/>
            <person name="Ruckert C."/>
        </authorList>
    </citation>
    <scope>NUCLEOTIDE SEQUENCE</scope>
    <source>
        <strain evidence="3">VKM Ac-1069</strain>
    </source>
</reference>
<dbReference type="SMART" id="SM00909">
    <property type="entry name" value="Germane"/>
    <property type="match status" value="1"/>
</dbReference>
<feature type="region of interest" description="Disordered" evidence="1">
    <location>
        <begin position="27"/>
        <end position="54"/>
    </location>
</feature>
<feature type="compositionally biased region" description="Pro residues" evidence="1">
    <location>
        <begin position="32"/>
        <end position="49"/>
    </location>
</feature>
<dbReference type="InterPro" id="IPR019606">
    <property type="entry name" value="GerMN"/>
</dbReference>
<dbReference type="EMBL" id="BSFQ01000024">
    <property type="protein sequence ID" value="GLL13763.1"/>
    <property type="molecule type" value="Genomic_DNA"/>
</dbReference>
<comment type="caution">
    <text evidence="3">The sequence shown here is derived from an EMBL/GenBank/DDBJ whole genome shotgun (WGS) entry which is preliminary data.</text>
</comment>